<name>A0A5D4RBP4_9BACI</name>
<protein>
    <submittedName>
        <fullName evidence="2">Uncharacterized protein</fullName>
    </submittedName>
</protein>
<evidence type="ECO:0000313" key="3">
    <source>
        <dbReference type="Proteomes" id="UP000322139"/>
    </source>
</evidence>
<keyword evidence="1" id="KW-1133">Transmembrane helix</keyword>
<proteinExistence type="predicted"/>
<dbReference type="AlphaFoldDB" id="A0A5D4RBP4"/>
<gene>
    <name evidence="2" type="ORF">FZD51_12385</name>
</gene>
<accession>A0A5D4RBP4</accession>
<evidence type="ECO:0000313" key="2">
    <source>
        <dbReference type="EMBL" id="TYS47731.1"/>
    </source>
</evidence>
<dbReference type="RefSeq" id="WP_148975060.1">
    <property type="nucleotide sequence ID" value="NZ_JBNIKT010000010.1"/>
</dbReference>
<sequence length="86" mass="9062">MKAFLLIIMTILGIALSCKGIELMHLGTDVDGDGIGIQFLGFETADSLSGQNIPKAAAAFLAAGILLVLYGVISALCLKRPSERKR</sequence>
<feature type="transmembrane region" description="Helical" evidence="1">
    <location>
        <begin position="56"/>
        <end position="78"/>
    </location>
</feature>
<evidence type="ECO:0000256" key="1">
    <source>
        <dbReference type="SAM" id="Phobius"/>
    </source>
</evidence>
<keyword evidence="1" id="KW-0812">Transmembrane</keyword>
<dbReference type="PROSITE" id="PS51257">
    <property type="entry name" value="PROKAR_LIPOPROTEIN"/>
    <property type="match status" value="1"/>
</dbReference>
<keyword evidence="1" id="KW-0472">Membrane</keyword>
<reference evidence="2 3" key="1">
    <citation type="submission" date="2019-08" db="EMBL/GenBank/DDBJ databases">
        <title>Bacillus genomes from the desert of Cuatro Cienegas, Coahuila.</title>
        <authorList>
            <person name="Olmedo-Alvarez G."/>
        </authorList>
    </citation>
    <scope>NUCLEOTIDE SEQUENCE [LARGE SCALE GENOMIC DNA]</scope>
    <source>
        <strain evidence="2 3">CH446_14T</strain>
    </source>
</reference>
<dbReference type="EMBL" id="VTER01000006">
    <property type="protein sequence ID" value="TYS47731.1"/>
    <property type="molecule type" value="Genomic_DNA"/>
</dbReference>
<organism evidence="2 3">
    <name type="scientific">Bacillus infantis</name>
    <dbReference type="NCBI Taxonomy" id="324767"/>
    <lineage>
        <taxon>Bacteria</taxon>
        <taxon>Bacillati</taxon>
        <taxon>Bacillota</taxon>
        <taxon>Bacilli</taxon>
        <taxon>Bacillales</taxon>
        <taxon>Bacillaceae</taxon>
        <taxon>Bacillus</taxon>
    </lineage>
</organism>
<comment type="caution">
    <text evidence="2">The sequence shown here is derived from an EMBL/GenBank/DDBJ whole genome shotgun (WGS) entry which is preliminary data.</text>
</comment>
<dbReference type="Proteomes" id="UP000322139">
    <property type="component" value="Unassembled WGS sequence"/>
</dbReference>